<dbReference type="Proteomes" id="UP001176961">
    <property type="component" value="Unassembled WGS sequence"/>
</dbReference>
<dbReference type="AlphaFoldDB" id="A0AA36MHL1"/>
<accession>A0AA36MHL1</accession>
<evidence type="ECO:0000313" key="3">
    <source>
        <dbReference type="Proteomes" id="UP001176961"/>
    </source>
</evidence>
<keyword evidence="3" id="KW-1185">Reference proteome</keyword>
<name>A0AA36MHL1_CYLNA</name>
<proteinExistence type="predicted"/>
<evidence type="ECO:0000256" key="1">
    <source>
        <dbReference type="SAM" id="SignalP"/>
    </source>
</evidence>
<feature type="chain" id="PRO_5041447287" evidence="1">
    <location>
        <begin position="17"/>
        <end position="191"/>
    </location>
</feature>
<sequence length="191" mass="21245">MFAVISLSILPGFLLACAPTLPERQVIVLAQMDQLPVQFVYGNSSEIPGVAESKEDVIHFIASGMKKAVIEAMDEDDWKVSLMSYDIFDQNITVSLSCEPLQCNANITFDDECPKDTDSKCCAVTNDLVEATGDPNEKTSTPVSSYKSIKLILTTNDYFAAYFDIEKRSHLTTVERKLRKYDNAFASVHLK</sequence>
<protein>
    <submittedName>
        <fullName evidence="2">Uncharacterized protein</fullName>
    </submittedName>
</protein>
<gene>
    <name evidence="2" type="ORF">CYNAS_LOCUS21841</name>
</gene>
<evidence type="ECO:0000313" key="2">
    <source>
        <dbReference type="EMBL" id="CAJ0609858.1"/>
    </source>
</evidence>
<keyword evidence="1" id="KW-0732">Signal</keyword>
<reference evidence="2" key="1">
    <citation type="submission" date="2023-07" db="EMBL/GenBank/DDBJ databases">
        <authorList>
            <consortium name="CYATHOMIX"/>
        </authorList>
    </citation>
    <scope>NUCLEOTIDE SEQUENCE</scope>
    <source>
        <strain evidence="2">N/A</strain>
    </source>
</reference>
<feature type="signal peptide" evidence="1">
    <location>
        <begin position="1"/>
        <end position="16"/>
    </location>
</feature>
<dbReference type="EMBL" id="CATQJL010000326">
    <property type="protein sequence ID" value="CAJ0609858.1"/>
    <property type="molecule type" value="Genomic_DNA"/>
</dbReference>
<organism evidence="2 3">
    <name type="scientific">Cylicocyclus nassatus</name>
    <name type="common">Nematode worm</name>
    <dbReference type="NCBI Taxonomy" id="53992"/>
    <lineage>
        <taxon>Eukaryota</taxon>
        <taxon>Metazoa</taxon>
        <taxon>Ecdysozoa</taxon>
        <taxon>Nematoda</taxon>
        <taxon>Chromadorea</taxon>
        <taxon>Rhabditida</taxon>
        <taxon>Rhabditina</taxon>
        <taxon>Rhabditomorpha</taxon>
        <taxon>Strongyloidea</taxon>
        <taxon>Strongylidae</taxon>
        <taxon>Cylicocyclus</taxon>
    </lineage>
</organism>
<comment type="caution">
    <text evidence="2">The sequence shown here is derived from an EMBL/GenBank/DDBJ whole genome shotgun (WGS) entry which is preliminary data.</text>
</comment>